<dbReference type="AlphaFoldDB" id="A0A139L1C4"/>
<reference evidence="3 5" key="1">
    <citation type="submission" date="2016-02" db="EMBL/GenBank/DDBJ databases">
        <authorList>
            <person name="Wen L."/>
            <person name="He K."/>
            <person name="Yang H."/>
        </authorList>
    </citation>
    <scope>NUCLEOTIDE SEQUENCE [LARGE SCALE GENOMIC DNA]</scope>
    <source>
        <strain evidence="3 5">KLE1704</strain>
    </source>
</reference>
<dbReference type="RefSeq" id="WP_061437396.1">
    <property type="nucleotide sequence ID" value="NZ_JADNIJ010000013.1"/>
</dbReference>
<protein>
    <submittedName>
        <fullName evidence="4">DUF3823 domain-containing protein</fullName>
    </submittedName>
</protein>
<sequence>MKNINSLILILGLFLVTGCELDNFDEPKSEFKGRFVYEGEALQLRGTAYDNDCMMYAYQEGPEYEDRGAINLFVNSDGEFNSLMYDGFYKIVLRQDRGPWIPRQDTIEVNIKGNQILDVEVTPYFLIKDTEIDFQNKVVKVKCKINQVVETASIDRAVIYISKTKLVDNVAKIAEKSFTNLNPGEHEFTFDLSDNGVTDAAKFLYARVGVKARQGNDYIFSEVTQLR</sequence>
<name>A0A139L1C4_9BACE</name>
<feature type="domain" description="DUF3823" evidence="1">
    <location>
        <begin position="29"/>
        <end position="122"/>
    </location>
</feature>
<gene>
    <name evidence="4" type="ORF">DW712_16865</name>
    <name evidence="3" type="ORF">HMPREF2531_03715</name>
</gene>
<evidence type="ECO:0000259" key="1">
    <source>
        <dbReference type="Pfam" id="PF12866"/>
    </source>
</evidence>
<dbReference type="InterPro" id="IPR024278">
    <property type="entry name" value="DUF3823_N"/>
</dbReference>
<dbReference type="EMBL" id="QSKV01000012">
    <property type="protein sequence ID" value="RHE89786.1"/>
    <property type="molecule type" value="Genomic_DNA"/>
</dbReference>
<evidence type="ECO:0000313" key="5">
    <source>
        <dbReference type="Proteomes" id="UP000070319"/>
    </source>
</evidence>
<organism evidence="3">
    <name type="scientific">Bacteroides intestinalis</name>
    <dbReference type="NCBI Taxonomy" id="329854"/>
    <lineage>
        <taxon>Bacteria</taxon>
        <taxon>Pseudomonadati</taxon>
        <taxon>Bacteroidota</taxon>
        <taxon>Bacteroidia</taxon>
        <taxon>Bacteroidales</taxon>
        <taxon>Bacteroidaceae</taxon>
        <taxon>Bacteroides</taxon>
    </lineage>
</organism>
<evidence type="ECO:0000313" key="3">
    <source>
        <dbReference type="EMBL" id="KXT45216.1"/>
    </source>
</evidence>
<dbReference type="PATRIC" id="fig|329854.7.peg.3777"/>
<feature type="domain" description="DUF3823" evidence="2">
    <location>
        <begin position="126"/>
        <end position="224"/>
    </location>
</feature>
<dbReference type="Proteomes" id="UP000285650">
    <property type="component" value="Unassembled WGS sequence"/>
</dbReference>
<dbReference type="PROSITE" id="PS51257">
    <property type="entry name" value="PROKAR_LIPOPROTEIN"/>
    <property type="match status" value="1"/>
</dbReference>
<dbReference type="Pfam" id="PF12866">
    <property type="entry name" value="DUF3823"/>
    <property type="match status" value="1"/>
</dbReference>
<comment type="caution">
    <text evidence="3">The sequence shown here is derived from an EMBL/GenBank/DDBJ whole genome shotgun (WGS) entry which is preliminary data.</text>
</comment>
<proteinExistence type="predicted"/>
<dbReference type="Gene3D" id="2.60.40.2060">
    <property type="match status" value="1"/>
</dbReference>
<reference evidence="4 6" key="2">
    <citation type="submission" date="2018-08" db="EMBL/GenBank/DDBJ databases">
        <title>A genome reference for cultivated species of the human gut microbiota.</title>
        <authorList>
            <person name="Zou Y."/>
            <person name="Xue W."/>
            <person name="Luo G."/>
        </authorList>
    </citation>
    <scope>NUCLEOTIDE SEQUENCE [LARGE SCALE GENOMIC DNA]</scope>
    <source>
        <strain evidence="4 6">AM27-17</strain>
    </source>
</reference>
<dbReference type="InterPro" id="IPR041186">
    <property type="entry name" value="DUF3823_C"/>
</dbReference>
<dbReference type="Pfam" id="PF18003">
    <property type="entry name" value="DUF3823_C"/>
    <property type="match status" value="1"/>
</dbReference>
<dbReference type="Gene3D" id="2.60.40.1120">
    <property type="entry name" value="Carboxypeptidase-like, regulatory domain"/>
    <property type="match status" value="1"/>
</dbReference>
<evidence type="ECO:0000313" key="4">
    <source>
        <dbReference type="EMBL" id="RHE89786.1"/>
    </source>
</evidence>
<evidence type="ECO:0000313" key="6">
    <source>
        <dbReference type="Proteomes" id="UP000285650"/>
    </source>
</evidence>
<evidence type="ECO:0000259" key="2">
    <source>
        <dbReference type="Pfam" id="PF18003"/>
    </source>
</evidence>
<accession>A0A139L1C4</accession>
<dbReference type="Proteomes" id="UP000070319">
    <property type="component" value="Unassembled WGS sequence"/>
</dbReference>
<dbReference type="EMBL" id="LTDF01000138">
    <property type="protein sequence ID" value="KXT45216.1"/>
    <property type="molecule type" value="Genomic_DNA"/>
</dbReference>